<dbReference type="PANTHER" id="PTHR12446:SF34">
    <property type="entry name" value="PROTEIN LIN-54 HOMOLOG"/>
    <property type="match status" value="1"/>
</dbReference>
<dbReference type="PANTHER" id="PTHR12446">
    <property type="entry name" value="TESMIN/TSO1-RELATED"/>
    <property type="match status" value="1"/>
</dbReference>
<dbReference type="PROSITE" id="PS51634">
    <property type="entry name" value="CRC"/>
    <property type="match status" value="1"/>
</dbReference>
<comment type="subcellular location">
    <subcellularLocation>
        <location evidence="1">Nucleus</location>
    </subcellularLocation>
</comment>
<evidence type="ECO:0000256" key="3">
    <source>
        <dbReference type="ARBA" id="ARBA00023242"/>
    </source>
</evidence>
<accession>A0ABD1V9U6</accession>
<feature type="domain" description="CRC" evidence="5">
    <location>
        <begin position="95"/>
        <end position="213"/>
    </location>
</feature>
<dbReference type="InterPro" id="IPR028307">
    <property type="entry name" value="Lin-54_fam"/>
</dbReference>
<feature type="compositionally biased region" description="Basic and acidic residues" evidence="4">
    <location>
        <begin position="57"/>
        <end position="68"/>
    </location>
</feature>
<dbReference type="InterPro" id="IPR033467">
    <property type="entry name" value="Tesmin/TSO1-like_CXC"/>
</dbReference>
<dbReference type="GO" id="GO:0005634">
    <property type="term" value="C:nucleus"/>
    <property type="evidence" value="ECO:0007669"/>
    <property type="project" value="UniProtKB-SubCell"/>
</dbReference>
<name>A0ABD1V9U6_9LAMI</name>
<proteinExistence type="inferred from homology"/>
<organism evidence="6 7">
    <name type="scientific">Abeliophyllum distichum</name>
    <dbReference type="NCBI Taxonomy" id="126358"/>
    <lineage>
        <taxon>Eukaryota</taxon>
        <taxon>Viridiplantae</taxon>
        <taxon>Streptophyta</taxon>
        <taxon>Embryophyta</taxon>
        <taxon>Tracheophyta</taxon>
        <taxon>Spermatophyta</taxon>
        <taxon>Magnoliopsida</taxon>
        <taxon>eudicotyledons</taxon>
        <taxon>Gunneridae</taxon>
        <taxon>Pentapetalae</taxon>
        <taxon>asterids</taxon>
        <taxon>lamiids</taxon>
        <taxon>Lamiales</taxon>
        <taxon>Oleaceae</taxon>
        <taxon>Forsythieae</taxon>
        <taxon>Abeliophyllum</taxon>
    </lineage>
</organism>
<dbReference type="EMBL" id="JBFOLK010000002">
    <property type="protein sequence ID" value="KAL2534121.1"/>
    <property type="molecule type" value="Genomic_DNA"/>
</dbReference>
<evidence type="ECO:0000313" key="6">
    <source>
        <dbReference type="EMBL" id="KAL2534121.1"/>
    </source>
</evidence>
<dbReference type="Pfam" id="PF03638">
    <property type="entry name" value="TCR"/>
    <property type="match status" value="1"/>
</dbReference>
<dbReference type="InterPro" id="IPR005172">
    <property type="entry name" value="CRC"/>
</dbReference>
<keyword evidence="3" id="KW-0539">Nucleus</keyword>
<evidence type="ECO:0000256" key="2">
    <source>
        <dbReference type="ARBA" id="ARBA00007267"/>
    </source>
</evidence>
<dbReference type="Proteomes" id="UP001604336">
    <property type="component" value="Unassembled WGS sequence"/>
</dbReference>
<protein>
    <submittedName>
        <fullName evidence="6">Protein tesmin/TSO1-like CXC 5</fullName>
    </submittedName>
</protein>
<feature type="region of interest" description="Disordered" evidence="4">
    <location>
        <begin position="54"/>
        <end position="80"/>
    </location>
</feature>
<comment type="caution">
    <text evidence="6">The sequence shown here is derived from an EMBL/GenBank/DDBJ whole genome shotgun (WGS) entry which is preliminary data.</text>
</comment>
<reference evidence="7" key="1">
    <citation type="submission" date="2024-07" db="EMBL/GenBank/DDBJ databases">
        <title>Two chromosome-level genome assemblies of Korean endemic species Abeliophyllum distichum and Forsythia ovata (Oleaceae).</title>
        <authorList>
            <person name="Jang H."/>
        </authorList>
    </citation>
    <scope>NUCLEOTIDE SEQUENCE [LARGE SCALE GENOMIC DNA]</scope>
</reference>
<keyword evidence="7" id="KW-1185">Reference proteome</keyword>
<evidence type="ECO:0000259" key="5">
    <source>
        <dbReference type="PROSITE" id="PS51634"/>
    </source>
</evidence>
<dbReference type="AlphaFoldDB" id="A0ABD1V9U6"/>
<evidence type="ECO:0000256" key="1">
    <source>
        <dbReference type="ARBA" id="ARBA00004123"/>
    </source>
</evidence>
<evidence type="ECO:0000256" key="4">
    <source>
        <dbReference type="SAM" id="MobiDB-lite"/>
    </source>
</evidence>
<sequence length="233" mass="26123">MIELERRCFPAKIHQDPKCTMKTVAEESDFLLEEIAWQLLYLKGSLSVASSALPPPEHLKSPKVEPESPHSPPIRTVSPGIQLSGTEFKEKILKEQKCCKCKMSRCTANVLRLEHIATADGCSCSNGQNNIENETTRHAAAAYILEHNPKVFGAKIVTSPHKGEARCCLIVEKFDKGCHCKRSECLKGYCECYRANILCSESCKCFDCKNCEKSKERSSLEFKKRKSPVNLPD</sequence>
<dbReference type="SMART" id="SM01114">
    <property type="entry name" value="CXC"/>
    <property type="match status" value="1"/>
</dbReference>
<evidence type="ECO:0000313" key="7">
    <source>
        <dbReference type="Proteomes" id="UP001604336"/>
    </source>
</evidence>
<gene>
    <name evidence="6" type="ORF">Adt_07472</name>
</gene>
<comment type="similarity">
    <text evidence="2">Belongs to the lin-54 family.</text>
</comment>